<dbReference type="EMBL" id="CP159837">
    <property type="protein sequence ID" value="XCM36571.1"/>
    <property type="molecule type" value="Genomic_DNA"/>
</dbReference>
<name>A0AAU8JDE5_9CYAN</name>
<reference evidence="1" key="1">
    <citation type="submission" date="2024-07" db="EMBL/GenBank/DDBJ databases">
        <authorList>
            <person name="Kim Y.J."/>
            <person name="Jeong J.Y."/>
        </authorList>
    </citation>
    <scope>NUCLEOTIDE SEQUENCE</scope>
    <source>
        <strain evidence="1">GIHE-MW2</strain>
    </source>
</reference>
<dbReference type="RefSeq" id="WP_190878692.1">
    <property type="nucleotide sequence ID" value="NZ_CP159837.1"/>
</dbReference>
<proteinExistence type="predicted"/>
<organism evidence="1">
    <name type="scientific">Planktothricoides raciborskii GIHE-MW2</name>
    <dbReference type="NCBI Taxonomy" id="2792601"/>
    <lineage>
        <taxon>Bacteria</taxon>
        <taxon>Bacillati</taxon>
        <taxon>Cyanobacteriota</taxon>
        <taxon>Cyanophyceae</taxon>
        <taxon>Oscillatoriophycideae</taxon>
        <taxon>Oscillatoriales</taxon>
        <taxon>Oscillatoriaceae</taxon>
        <taxon>Planktothricoides</taxon>
    </lineage>
</organism>
<evidence type="ECO:0000313" key="1">
    <source>
        <dbReference type="EMBL" id="XCM36571.1"/>
    </source>
</evidence>
<sequence length="121" mass="13889">MIIIGNISFNQLFSYQESHQALDTRQQWIHYLQDLVKFSDPLMRSQKILHLLDNFFQNEPGTSPLPDDTLAIAGVLPKTITLARKYHNVMDPYAADGKIQKKDSYENFGCNFLQSPKTSIN</sequence>
<dbReference type="AlphaFoldDB" id="A0AAU8JDE5"/>
<gene>
    <name evidence="1" type="ORF">ABWT76_005340</name>
</gene>
<protein>
    <recommendedName>
        <fullName evidence="2">PH domain-containing protein</fullName>
    </recommendedName>
</protein>
<accession>A0AAU8JDE5</accession>
<evidence type="ECO:0008006" key="2">
    <source>
        <dbReference type="Google" id="ProtNLM"/>
    </source>
</evidence>